<proteinExistence type="predicted"/>
<dbReference type="InterPro" id="IPR003598">
    <property type="entry name" value="Ig_sub2"/>
</dbReference>
<name>A0ABS2Z5A2_POLSE</name>
<organism evidence="4 5">
    <name type="scientific">Polypterus senegalus</name>
    <name type="common">Senegal bichir</name>
    <dbReference type="NCBI Taxonomy" id="55291"/>
    <lineage>
        <taxon>Eukaryota</taxon>
        <taxon>Metazoa</taxon>
        <taxon>Chordata</taxon>
        <taxon>Craniata</taxon>
        <taxon>Vertebrata</taxon>
        <taxon>Euteleostomi</taxon>
        <taxon>Actinopterygii</taxon>
        <taxon>Polypteriformes</taxon>
        <taxon>Polypteridae</taxon>
        <taxon>Polypterus</taxon>
    </lineage>
</organism>
<dbReference type="SMART" id="SM00409">
    <property type="entry name" value="IG"/>
    <property type="match status" value="2"/>
</dbReference>
<keyword evidence="5" id="KW-1185">Reference proteome</keyword>
<protein>
    <submittedName>
        <fullName evidence="4">MYOTI protein</fullName>
    </submittedName>
</protein>
<reference evidence="4" key="1">
    <citation type="journal article" date="2021" name="Cell">
        <title>Tracing the genetic footprints of vertebrate landing in non-teleost ray-finned fishes.</title>
        <authorList>
            <person name="Bi X."/>
            <person name="Wang K."/>
            <person name="Yang L."/>
            <person name="Pan H."/>
            <person name="Jiang H."/>
            <person name="Wei Q."/>
            <person name="Fang M."/>
            <person name="Yu H."/>
            <person name="Zhu C."/>
            <person name="Cai Y."/>
            <person name="He Y."/>
            <person name="Gan X."/>
            <person name="Zeng H."/>
            <person name="Yu D."/>
            <person name="Zhu Y."/>
            <person name="Jiang H."/>
            <person name="Qiu Q."/>
            <person name="Yang H."/>
            <person name="Zhang Y.E."/>
            <person name="Wang W."/>
            <person name="Zhu M."/>
            <person name="He S."/>
            <person name="Zhang G."/>
        </authorList>
    </citation>
    <scope>NUCLEOTIDE SEQUENCE</scope>
    <source>
        <strain evidence="4">Bchr_001</strain>
    </source>
</reference>
<dbReference type="PROSITE" id="PS50835">
    <property type="entry name" value="IG_LIKE"/>
    <property type="match status" value="2"/>
</dbReference>
<comment type="caution">
    <text evidence="4">The sequence shown here is derived from an EMBL/GenBank/DDBJ whole genome shotgun (WGS) entry which is preliminary data.</text>
</comment>
<dbReference type="Gene3D" id="2.60.40.10">
    <property type="entry name" value="Immunoglobulins"/>
    <property type="match status" value="2"/>
</dbReference>
<feature type="compositionally biased region" description="Basic and acidic residues" evidence="2">
    <location>
        <begin position="399"/>
        <end position="412"/>
    </location>
</feature>
<keyword evidence="1" id="KW-0393">Immunoglobulin domain</keyword>
<dbReference type="Pfam" id="PF07679">
    <property type="entry name" value="I-set"/>
    <property type="match status" value="2"/>
</dbReference>
<dbReference type="SUPFAM" id="SSF48726">
    <property type="entry name" value="Immunoglobulin"/>
    <property type="match status" value="2"/>
</dbReference>
<feature type="compositionally biased region" description="Low complexity" evidence="2">
    <location>
        <begin position="92"/>
        <end position="104"/>
    </location>
</feature>
<sequence>MSSVCLRHAALNKKCCLGFRSSSQFGFTCREVELFWQSISKKLLVEVCDTSAPRQDWPRAEPKGTGGLPEVSFLQSPCEDLQVSSFSEKPRPTLLLPPSATPLSGKCDSSADMSVANLPTFSPTAYPPSMFNYERPRHFIQSQPHFQAPSYESLQARPSLSTSSSSSSSNGHKSSPASTLSSPVSTSSLVISPRDQPPPRPASPTYVPKRSTVSLVPKAVPSAQQVQSSAAFLSSILPSQQPSAPRAKPVPSVPPSKSAVAPPPPQMAPRSSSPSPCSLTPRSPSPSSPRSPIQQPLMPSSLHVSVLPPQPQDNRRSTAVDIIPRASLKKTPQPVHCATDEEIQGTKDALIQDLENKLRCKEARRKNRSQKMTYEERMARRLLGPDNAASVFDIHNAEESAPEKGTSREGHQADTAQIRSRPGSRSEDDEAAPIQEKYYAPRFLQVPEDLVMEEGRFCRIDFKVAGLPTPDVTWYLNGKMIRPDDFHKMLVCEKGVHSFIIEIVTTHHAGVYECVAKNRAGESRFTLQMEVLAQEMRCPPMFVKKMQNATVTEGNSVRLECQVSASPPPQIYWKKDKEMLVVDPRRMSLYEDGLGRLCLLIERVEKADAGWYTVSAINDCGMSTCNARLDVGSRITKPAATAKQLRVRPTFSQFSSLGGPGGDMRGLRSPDASSPRAPLHESDEL</sequence>
<dbReference type="SMART" id="SM00408">
    <property type="entry name" value="IGc2"/>
    <property type="match status" value="2"/>
</dbReference>
<feature type="domain" description="Ig-like" evidence="3">
    <location>
        <begin position="441"/>
        <end position="526"/>
    </location>
</feature>
<accession>A0ABS2Z5A2</accession>
<feature type="compositionally biased region" description="Low complexity" evidence="2">
    <location>
        <begin position="159"/>
        <end position="194"/>
    </location>
</feature>
<feature type="region of interest" description="Disordered" evidence="2">
    <location>
        <begin position="238"/>
        <end position="297"/>
    </location>
</feature>
<feature type="non-terminal residue" evidence="4">
    <location>
        <position position="685"/>
    </location>
</feature>
<evidence type="ECO:0000313" key="4">
    <source>
        <dbReference type="EMBL" id="MBN3294222.1"/>
    </source>
</evidence>
<dbReference type="InterPro" id="IPR013783">
    <property type="entry name" value="Ig-like_fold"/>
</dbReference>
<feature type="region of interest" description="Disordered" evidence="2">
    <location>
        <begin position="652"/>
        <end position="685"/>
    </location>
</feature>
<evidence type="ECO:0000256" key="1">
    <source>
        <dbReference type="ARBA" id="ARBA00023319"/>
    </source>
</evidence>
<dbReference type="Proteomes" id="UP001166052">
    <property type="component" value="Unassembled WGS sequence"/>
</dbReference>
<feature type="region of interest" description="Disordered" evidence="2">
    <location>
        <begin position="399"/>
        <end position="432"/>
    </location>
</feature>
<feature type="compositionally biased region" description="Low complexity" evidence="2">
    <location>
        <begin position="269"/>
        <end position="282"/>
    </location>
</feature>
<feature type="region of interest" description="Disordered" evidence="2">
    <location>
        <begin position="85"/>
        <end position="109"/>
    </location>
</feature>
<dbReference type="InterPro" id="IPR036179">
    <property type="entry name" value="Ig-like_dom_sf"/>
</dbReference>
<dbReference type="InterPro" id="IPR003599">
    <property type="entry name" value="Ig_sub"/>
</dbReference>
<dbReference type="InterPro" id="IPR007110">
    <property type="entry name" value="Ig-like_dom"/>
</dbReference>
<feature type="domain" description="Ig-like" evidence="3">
    <location>
        <begin position="540"/>
        <end position="630"/>
    </location>
</feature>
<feature type="compositionally biased region" description="Low complexity" evidence="2">
    <location>
        <begin position="242"/>
        <end position="260"/>
    </location>
</feature>
<evidence type="ECO:0000256" key="2">
    <source>
        <dbReference type="SAM" id="MobiDB-lite"/>
    </source>
</evidence>
<dbReference type="PANTHER" id="PTHR10075">
    <property type="entry name" value="BASIGIN RELATED"/>
    <property type="match status" value="1"/>
</dbReference>
<dbReference type="InterPro" id="IPR013098">
    <property type="entry name" value="Ig_I-set"/>
</dbReference>
<evidence type="ECO:0000259" key="3">
    <source>
        <dbReference type="PROSITE" id="PS50835"/>
    </source>
</evidence>
<feature type="region of interest" description="Disordered" evidence="2">
    <location>
        <begin position="150"/>
        <end position="208"/>
    </location>
</feature>
<dbReference type="EMBL" id="JAAWVN010025527">
    <property type="protein sequence ID" value="MBN3294222.1"/>
    <property type="molecule type" value="Genomic_DNA"/>
</dbReference>
<evidence type="ECO:0000313" key="5">
    <source>
        <dbReference type="Proteomes" id="UP001166052"/>
    </source>
</evidence>
<dbReference type="PANTHER" id="PTHR10075:SF23">
    <property type="entry name" value="MYOTILIN"/>
    <property type="match status" value="1"/>
</dbReference>
<gene>
    <name evidence="4" type="primary">Myot</name>
    <name evidence="4" type="ORF">GTO92_0015144</name>
</gene>
<feature type="non-terminal residue" evidence="4">
    <location>
        <position position="1"/>
    </location>
</feature>